<sequence>MDANRPKEEDAMPNRISPDLASRVRGYSRRLTARFNLSAADRLSLQVAHTPVAVLGSQRRCA</sequence>
<keyword evidence="2" id="KW-1185">Reference proteome</keyword>
<organism evidence="1 2">
    <name type="scientific">Gordonia hirsuta DSM 44140 = NBRC 16056</name>
    <dbReference type="NCBI Taxonomy" id="1121927"/>
    <lineage>
        <taxon>Bacteria</taxon>
        <taxon>Bacillati</taxon>
        <taxon>Actinomycetota</taxon>
        <taxon>Actinomycetes</taxon>
        <taxon>Mycobacteriales</taxon>
        <taxon>Gordoniaceae</taxon>
        <taxon>Gordonia</taxon>
    </lineage>
</organism>
<name>L7L4Q8_9ACTN</name>
<proteinExistence type="predicted"/>
<evidence type="ECO:0000313" key="1">
    <source>
        <dbReference type="EMBL" id="GAC56130.1"/>
    </source>
</evidence>
<dbReference type="AlphaFoldDB" id="L7L4Q8"/>
<accession>L7L4Q8</accession>
<comment type="caution">
    <text evidence="1">The sequence shown here is derived from an EMBL/GenBank/DDBJ whole genome shotgun (WGS) entry which is preliminary data.</text>
</comment>
<dbReference type="EMBL" id="BANT01000003">
    <property type="protein sequence ID" value="GAC56130.1"/>
    <property type="molecule type" value="Genomic_DNA"/>
</dbReference>
<reference evidence="1 2" key="1">
    <citation type="submission" date="2012-12" db="EMBL/GenBank/DDBJ databases">
        <title>Whole genome shotgun sequence of Gordonia hirsuta NBRC 16056.</title>
        <authorList>
            <person name="Isaki-Nakamura S."/>
            <person name="Hosoyama A."/>
            <person name="Tsuchikane K."/>
            <person name="Katsumata H."/>
            <person name="Baba S."/>
            <person name="Yamazaki S."/>
            <person name="Fujita N."/>
        </authorList>
    </citation>
    <scope>NUCLEOTIDE SEQUENCE [LARGE SCALE GENOMIC DNA]</scope>
    <source>
        <strain evidence="1 2">NBRC 16056</strain>
    </source>
</reference>
<dbReference type="Proteomes" id="UP000053405">
    <property type="component" value="Unassembled WGS sequence"/>
</dbReference>
<evidence type="ECO:0000313" key="2">
    <source>
        <dbReference type="Proteomes" id="UP000053405"/>
    </source>
</evidence>
<protein>
    <submittedName>
        <fullName evidence="1">Uncharacterized protein</fullName>
    </submittedName>
</protein>
<gene>
    <name evidence="1" type="ORF">GOHSU_03_00240</name>
</gene>